<protein>
    <submittedName>
        <fullName evidence="1">Uncharacterized protein</fullName>
    </submittedName>
</protein>
<name>A0A8J2PPJ5_9HEXA</name>
<organism evidence="1 2">
    <name type="scientific">Allacma fusca</name>
    <dbReference type="NCBI Taxonomy" id="39272"/>
    <lineage>
        <taxon>Eukaryota</taxon>
        <taxon>Metazoa</taxon>
        <taxon>Ecdysozoa</taxon>
        <taxon>Arthropoda</taxon>
        <taxon>Hexapoda</taxon>
        <taxon>Collembola</taxon>
        <taxon>Symphypleona</taxon>
        <taxon>Sminthuridae</taxon>
        <taxon>Allacma</taxon>
    </lineage>
</organism>
<dbReference type="EMBL" id="CAJVCH010526353">
    <property type="protein sequence ID" value="CAG7822446.1"/>
    <property type="molecule type" value="Genomic_DNA"/>
</dbReference>
<evidence type="ECO:0000313" key="2">
    <source>
        <dbReference type="Proteomes" id="UP000708208"/>
    </source>
</evidence>
<dbReference type="Proteomes" id="UP000708208">
    <property type="component" value="Unassembled WGS sequence"/>
</dbReference>
<evidence type="ECO:0000313" key="1">
    <source>
        <dbReference type="EMBL" id="CAG7822446.1"/>
    </source>
</evidence>
<proteinExistence type="predicted"/>
<gene>
    <name evidence="1" type="ORF">AFUS01_LOCUS32719</name>
</gene>
<reference evidence="1" key="1">
    <citation type="submission" date="2021-06" db="EMBL/GenBank/DDBJ databases">
        <authorList>
            <person name="Hodson N. C."/>
            <person name="Mongue J. A."/>
            <person name="Jaron S. K."/>
        </authorList>
    </citation>
    <scope>NUCLEOTIDE SEQUENCE</scope>
</reference>
<dbReference type="AlphaFoldDB" id="A0A8J2PPJ5"/>
<sequence>MIKCYCIWAYLEMEILKESCSYNFQKVDSKSLTSAVPWSVPKNGTGILSDILNAGIKRRVSIMHALMNGSSDVVSYSTVSCFVKYASTSYKSLS</sequence>
<accession>A0A8J2PPJ5</accession>
<comment type="caution">
    <text evidence="1">The sequence shown here is derived from an EMBL/GenBank/DDBJ whole genome shotgun (WGS) entry which is preliminary data.</text>
</comment>
<keyword evidence="2" id="KW-1185">Reference proteome</keyword>